<dbReference type="SUPFAM" id="SSF48403">
    <property type="entry name" value="Ankyrin repeat"/>
    <property type="match status" value="1"/>
</dbReference>
<evidence type="ECO:0000256" key="4">
    <source>
        <dbReference type="SAM" id="MobiDB-lite"/>
    </source>
</evidence>
<keyword evidence="2" id="KW-0963">Cytoplasm</keyword>
<dbReference type="PROSITE" id="PS50245">
    <property type="entry name" value="CAP_GLY_2"/>
    <property type="match status" value="3"/>
</dbReference>
<feature type="compositionally biased region" description="Polar residues" evidence="4">
    <location>
        <begin position="486"/>
        <end position="501"/>
    </location>
</feature>
<comment type="subcellular location">
    <subcellularLocation>
        <location evidence="1">Cytoplasm</location>
    </subcellularLocation>
</comment>
<dbReference type="EMBL" id="CAJFCJ010000002">
    <property type="protein sequence ID" value="CAD5112229.1"/>
    <property type="molecule type" value="Genomic_DNA"/>
</dbReference>
<dbReference type="InterPro" id="IPR036770">
    <property type="entry name" value="Ankyrin_rpt-contain_sf"/>
</dbReference>
<evidence type="ECO:0000256" key="1">
    <source>
        <dbReference type="ARBA" id="ARBA00004496"/>
    </source>
</evidence>
<dbReference type="SUPFAM" id="SSF74924">
    <property type="entry name" value="Cap-Gly domain"/>
    <property type="match status" value="3"/>
</dbReference>
<gene>
    <name evidence="6" type="ORF">DGYR_LOCUS1413</name>
</gene>
<keyword evidence="3" id="KW-0040">ANK repeat</keyword>
<evidence type="ECO:0000313" key="7">
    <source>
        <dbReference type="Proteomes" id="UP000549394"/>
    </source>
</evidence>
<dbReference type="Proteomes" id="UP000549394">
    <property type="component" value="Unassembled WGS sequence"/>
</dbReference>
<dbReference type="PROSITE" id="PS50297">
    <property type="entry name" value="ANK_REP_REGION"/>
    <property type="match status" value="1"/>
</dbReference>
<dbReference type="Gene3D" id="1.25.40.20">
    <property type="entry name" value="Ankyrin repeat-containing domain"/>
    <property type="match status" value="1"/>
</dbReference>
<dbReference type="Pfam" id="PF12796">
    <property type="entry name" value="Ank_2"/>
    <property type="match status" value="1"/>
</dbReference>
<dbReference type="SMART" id="SM00248">
    <property type="entry name" value="ANK"/>
    <property type="match status" value="3"/>
</dbReference>
<dbReference type="PROSITE" id="PS50088">
    <property type="entry name" value="ANK_REPEAT"/>
    <property type="match status" value="1"/>
</dbReference>
<feature type="repeat" description="ANK" evidence="3">
    <location>
        <begin position="184"/>
        <end position="216"/>
    </location>
</feature>
<protein>
    <submittedName>
        <fullName evidence="6">DgyrCDS1459</fullName>
    </submittedName>
</protein>
<evidence type="ECO:0000256" key="3">
    <source>
        <dbReference type="PROSITE-ProRule" id="PRU00023"/>
    </source>
</evidence>
<sequence length="611" mass="67274">MNNVINGDSHFEVVDFSLPQERNVAKIHPVSEPNVCSNCLQEQSQQFNPDCHLCFQLLLEPSTSISEIFAILRQWNSESQSRILLLTEEILKRGAHINDRDGLTDMTLLHYASRSGAEGVGNVETSCQTVQLVLERGADVYIRCRWTNMAAIHYAAFFDVAPVLQLLLKASDSIDIDAPCSIYENGGPLHIAAINLSIECARLLIAMGADCTLKDDLGRIPFNCIPETTSEDLKEKAERLRLLLREAIAQMNDRIPSKVTLQSLGLKIGDKVIVGGVKSGTLRFCGTTQFAQGIWAGIELDEPVGKNDGSIGGVTYFHCSKEYGIFAPISKITKYNDEARTNSACSNRKSSCSSNVQSSKLDVSHVTAKVDTGLRVARSYPPTDCYKVGERVIVAGKKSGTLRFSGTTEFASGWWYGIELDHPLGRNDGSVNGKAYFVCKPNFGVFAPSSKVKRLYCSFASIHPIQVYLNVYRIEQITTLKEQNTDLGSANNSSQNMNRGSTIKARPSSFKSRNPFDTSAGEMKVQEGMTVLCNNELATVRFIGDVHFEDGLWLGVEMRKLSGRNDGSIQGRRYFTCKSGHGLLVRPNKVTVRGINAANLPPFNEQSNSNK</sequence>
<evidence type="ECO:0000256" key="2">
    <source>
        <dbReference type="ARBA" id="ARBA00022490"/>
    </source>
</evidence>
<dbReference type="AlphaFoldDB" id="A0A7I8V7B6"/>
<name>A0A7I8V7B6_9ANNE</name>
<proteinExistence type="predicted"/>
<evidence type="ECO:0000313" key="6">
    <source>
        <dbReference type="EMBL" id="CAD5112229.1"/>
    </source>
</evidence>
<dbReference type="PANTHER" id="PTHR18916">
    <property type="entry name" value="DYNACTIN 1-RELATED MICROTUBULE-BINDING"/>
    <property type="match status" value="1"/>
</dbReference>
<dbReference type="PROSITE" id="PS00845">
    <property type="entry name" value="CAP_GLY_1"/>
    <property type="match status" value="1"/>
</dbReference>
<dbReference type="SMART" id="SM01052">
    <property type="entry name" value="CAP_GLY"/>
    <property type="match status" value="3"/>
</dbReference>
<reference evidence="6 7" key="1">
    <citation type="submission" date="2020-08" db="EMBL/GenBank/DDBJ databases">
        <authorList>
            <person name="Hejnol A."/>
        </authorList>
    </citation>
    <scope>NUCLEOTIDE SEQUENCE [LARGE SCALE GENOMIC DNA]</scope>
</reference>
<feature type="domain" description="CAP-Gly" evidence="5">
    <location>
        <begin position="286"/>
        <end position="328"/>
    </location>
</feature>
<dbReference type="InterPro" id="IPR002110">
    <property type="entry name" value="Ankyrin_rpt"/>
</dbReference>
<feature type="domain" description="CAP-Gly" evidence="5">
    <location>
        <begin position="544"/>
        <end position="586"/>
    </location>
</feature>
<dbReference type="Gene3D" id="2.30.30.190">
    <property type="entry name" value="CAP Gly-rich-like domain"/>
    <property type="match status" value="3"/>
</dbReference>
<keyword evidence="7" id="KW-1185">Reference proteome</keyword>
<dbReference type="OrthoDB" id="2130750at2759"/>
<dbReference type="InterPro" id="IPR036859">
    <property type="entry name" value="CAP-Gly_dom_sf"/>
</dbReference>
<accession>A0A7I8V7B6</accession>
<dbReference type="PANTHER" id="PTHR18916:SF85">
    <property type="entry name" value="TUBULIN-FOLDING COFACTOR B"/>
    <property type="match status" value="1"/>
</dbReference>
<feature type="domain" description="CAP-Gly" evidence="5">
    <location>
        <begin position="406"/>
        <end position="448"/>
    </location>
</feature>
<feature type="region of interest" description="Disordered" evidence="4">
    <location>
        <begin position="486"/>
        <end position="518"/>
    </location>
</feature>
<evidence type="ECO:0000259" key="5">
    <source>
        <dbReference type="PROSITE" id="PS50245"/>
    </source>
</evidence>
<organism evidence="6 7">
    <name type="scientific">Dimorphilus gyrociliatus</name>
    <dbReference type="NCBI Taxonomy" id="2664684"/>
    <lineage>
        <taxon>Eukaryota</taxon>
        <taxon>Metazoa</taxon>
        <taxon>Spiralia</taxon>
        <taxon>Lophotrochozoa</taxon>
        <taxon>Annelida</taxon>
        <taxon>Polychaeta</taxon>
        <taxon>Polychaeta incertae sedis</taxon>
        <taxon>Dinophilidae</taxon>
        <taxon>Dimorphilus</taxon>
    </lineage>
</organism>
<dbReference type="Pfam" id="PF01302">
    <property type="entry name" value="CAP_GLY"/>
    <property type="match status" value="3"/>
</dbReference>
<comment type="caution">
    <text evidence="6">The sequence shown here is derived from an EMBL/GenBank/DDBJ whole genome shotgun (WGS) entry which is preliminary data.</text>
</comment>
<dbReference type="InterPro" id="IPR000938">
    <property type="entry name" value="CAP-Gly_domain"/>
</dbReference>